<gene>
    <name evidence="2" type="ORF">Tco_1017110</name>
</gene>
<accession>A0ABQ5FQJ2</accession>
<dbReference type="EMBL" id="BQNB010017647">
    <property type="protein sequence ID" value="GJT65630.1"/>
    <property type="molecule type" value="Genomic_DNA"/>
</dbReference>
<reference evidence="2" key="1">
    <citation type="journal article" date="2022" name="Int. J. Mol. Sci.">
        <title>Draft Genome of Tanacetum Coccineum: Genomic Comparison of Closely Related Tanacetum-Family Plants.</title>
        <authorList>
            <person name="Yamashiro T."/>
            <person name="Shiraishi A."/>
            <person name="Nakayama K."/>
            <person name="Satake H."/>
        </authorList>
    </citation>
    <scope>NUCLEOTIDE SEQUENCE</scope>
</reference>
<comment type="caution">
    <text evidence="2">The sequence shown here is derived from an EMBL/GenBank/DDBJ whole genome shotgun (WGS) entry which is preliminary data.</text>
</comment>
<evidence type="ECO:0000313" key="3">
    <source>
        <dbReference type="Proteomes" id="UP001151760"/>
    </source>
</evidence>
<protein>
    <submittedName>
        <fullName evidence="2">Uncharacterized protein</fullName>
    </submittedName>
</protein>
<dbReference type="Proteomes" id="UP001151760">
    <property type="component" value="Unassembled WGS sequence"/>
</dbReference>
<organism evidence="2 3">
    <name type="scientific">Tanacetum coccineum</name>
    <dbReference type="NCBI Taxonomy" id="301880"/>
    <lineage>
        <taxon>Eukaryota</taxon>
        <taxon>Viridiplantae</taxon>
        <taxon>Streptophyta</taxon>
        <taxon>Embryophyta</taxon>
        <taxon>Tracheophyta</taxon>
        <taxon>Spermatophyta</taxon>
        <taxon>Magnoliopsida</taxon>
        <taxon>eudicotyledons</taxon>
        <taxon>Gunneridae</taxon>
        <taxon>Pentapetalae</taxon>
        <taxon>asterids</taxon>
        <taxon>campanulids</taxon>
        <taxon>Asterales</taxon>
        <taxon>Asteraceae</taxon>
        <taxon>Asteroideae</taxon>
        <taxon>Anthemideae</taxon>
        <taxon>Anthemidinae</taxon>
        <taxon>Tanacetum</taxon>
    </lineage>
</organism>
<evidence type="ECO:0000256" key="1">
    <source>
        <dbReference type="SAM" id="MobiDB-lite"/>
    </source>
</evidence>
<feature type="region of interest" description="Disordered" evidence="1">
    <location>
        <begin position="40"/>
        <end position="70"/>
    </location>
</feature>
<feature type="compositionally biased region" description="Basic and acidic residues" evidence="1">
    <location>
        <begin position="45"/>
        <end position="70"/>
    </location>
</feature>
<proteinExistence type="predicted"/>
<keyword evidence="3" id="KW-1185">Reference proteome</keyword>
<name>A0ABQ5FQJ2_9ASTR</name>
<evidence type="ECO:0000313" key="2">
    <source>
        <dbReference type="EMBL" id="GJT65630.1"/>
    </source>
</evidence>
<sequence length="91" mass="10233">MPTTIFALETKIIRSLSRPQLTDPIVKVLVSQLTDNPSFTNPIADRGKGIARDTDESPRKPVKASREAYLEKEEQIEKAAREARLMQLSKP</sequence>
<reference evidence="2" key="2">
    <citation type="submission" date="2022-01" db="EMBL/GenBank/DDBJ databases">
        <authorList>
            <person name="Yamashiro T."/>
            <person name="Shiraishi A."/>
            <person name="Satake H."/>
            <person name="Nakayama K."/>
        </authorList>
    </citation>
    <scope>NUCLEOTIDE SEQUENCE</scope>
</reference>